<evidence type="ECO:0000313" key="1">
    <source>
        <dbReference type="EMBL" id="KAH7932553.1"/>
    </source>
</evidence>
<evidence type="ECO:0000313" key="2">
    <source>
        <dbReference type="Proteomes" id="UP000821837"/>
    </source>
</evidence>
<dbReference type="EMBL" id="JABSTV010001359">
    <property type="protein sequence ID" value="KAH7932553.1"/>
    <property type="molecule type" value="Genomic_DNA"/>
</dbReference>
<protein>
    <submittedName>
        <fullName evidence="1">Uncharacterized protein</fullName>
    </submittedName>
</protein>
<dbReference type="AlphaFoldDB" id="A0A9D4SMI8"/>
<reference evidence="1" key="1">
    <citation type="journal article" date="2020" name="Cell">
        <title>Large-Scale Comparative Analyses of Tick Genomes Elucidate Their Genetic Diversity and Vector Capacities.</title>
        <authorList>
            <consortium name="Tick Genome and Microbiome Consortium (TIGMIC)"/>
            <person name="Jia N."/>
            <person name="Wang J."/>
            <person name="Shi W."/>
            <person name="Du L."/>
            <person name="Sun Y."/>
            <person name="Zhan W."/>
            <person name="Jiang J.F."/>
            <person name="Wang Q."/>
            <person name="Zhang B."/>
            <person name="Ji P."/>
            <person name="Bell-Sakyi L."/>
            <person name="Cui X.M."/>
            <person name="Yuan T.T."/>
            <person name="Jiang B.G."/>
            <person name="Yang W.F."/>
            <person name="Lam T.T."/>
            <person name="Chang Q.C."/>
            <person name="Ding S.J."/>
            <person name="Wang X.J."/>
            <person name="Zhu J.G."/>
            <person name="Ruan X.D."/>
            <person name="Zhao L."/>
            <person name="Wei J.T."/>
            <person name="Ye R.Z."/>
            <person name="Que T.C."/>
            <person name="Du C.H."/>
            <person name="Zhou Y.H."/>
            <person name="Cheng J.X."/>
            <person name="Dai P.F."/>
            <person name="Guo W.B."/>
            <person name="Han X.H."/>
            <person name="Huang E.J."/>
            <person name="Li L.F."/>
            <person name="Wei W."/>
            <person name="Gao Y.C."/>
            <person name="Liu J.Z."/>
            <person name="Shao H.Z."/>
            <person name="Wang X."/>
            <person name="Wang C.C."/>
            <person name="Yang T.C."/>
            <person name="Huo Q.B."/>
            <person name="Li W."/>
            <person name="Chen H.Y."/>
            <person name="Chen S.E."/>
            <person name="Zhou L.G."/>
            <person name="Ni X.B."/>
            <person name="Tian J.H."/>
            <person name="Sheng Y."/>
            <person name="Liu T."/>
            <person name="Pan Y.S."/>
            <person name="Xia L.Y."/>
            <person name="Li J."/>
            <person name="Zhao F."/>
            <person name="Cao W.C."/>
        </authorList>
    </citation>
    <scope>NUCLEOTIDE SEQUENCE</scope>
    <source>
        <strain evidence="1">Rsan-2018</strain>
    </source>
</reference>
<comment type="caution">
    <text evidence="1">The sequence shown here is derived from an EMBL/GenBank/DDBJ whole genome shotgun (WGS) entry which is preliminary data.</text>
</comment>
<proteinExistence type="predicted"/>
<accession>A0A9D4SMI8</accession>
<keyword evidence="2" id="KW-1185">Reference proteome</keyword>
<dbReference type="VEuPathDB" id="VectorBase:RSAN_051635"/>
<reference evidence="1" key="2">
    <citation type="submission" date="2021-09" db="EMBL/GenBank/DDBJ databases">
        <authorList>
            <person name="Jia N."/>
            <person name="Wang J."/>
            <person name="Shi W."/>
            <person name="Du L."/>
            <person name="Sun Y."/>
            <person name="Zhan W."/>
            <person name="Jiang J."/>
            <person name="Wang Q."/>
            <person name="Zhang B."/>
            <person name="Ji P."/>
            <person name="Sakyi L.B."/>
            <person name="Cui X."/>
            <person name="Yuan T."/>
            <person name="Jiang B."/>
            <person name="Yang W."/>
            <person name="Lam T.T.-Y."/>
            <person name="Chang Q."/>
            <person name="Ding S."/>
            <person name="Wang X."/>
            <person name="Zhu J."/>
            <person name="Ruan X."/>
            <person name="Zhao L."/>
            <person name="Wei J."/>
            <person name="Que T."/>
            <person name="Du C."/>
            <person name="Cheng J."/>
            <person name="Dai P."/>
            <person name="Han X."/>
            <person name="Huang E."/>
            <person name="Gao Y."/>
            <person name="Liu J."/>
            <person name="Shao H."/>
            <person name="Ye R."/>
            <person name="Li L."/>
            <person name="Wei W."/>
            <person name="Wang X."/>
            <person name="Wang C."/>
            <person name="Huo Q."/>
            <person name="Li W."/>
            <person name="Guo W."/>
            <person name="Chen H."/>
            <person name="Chen S."/>
            <person name="Zhou L."/>
            <person name="Zhou L."/>
            <person name="Ni X."/>
            <person name="Tian J."/>
            <person name="Zhou Y."/>
            <person name="Sheng Y."/>
            <person name="Liu T."/>
            <person name="Pan Y."/>
            <person name="Xia L."/>
            <person name="Li J."/>
            <person name="Zhao F."/>
            <person name="Cao W."/>
        </authorList>
    </citation>
    <scope>NUCLEOTIDE SEQUENCE</scope>
    <source>
        <strain evidence="1">Rsan-2018</strain>
        <tissue evidence="1">Larvae</tissue>
    </source>
</reference>
<gene>
    <name evidence="1" type="ORF">HPB52_024355</name>
</gene>
<dbReference type="SUPFAM" id="SSF53822">
    <property type="entry name" value="Periplasmic binding protein-like I"/>
    <property type="match status" value="1"/>
</dbReference>
<dbReference type="Gene3D" id="3.40.50.2300">
    <property type="match status" value="1"/>
</dbReference>
<sequence>MLPYAPISPEPVVTRWRTWLEAVEYYNCYLSDIKAGNNGFPAAVSSSVSTCSLLSSVVGCLVHVAIRSASLHGGDDEASAVRRPPLVLPPLVRALAGEPSVSYYDGLNETGPWDVFFNGTTLVLSPVNASVADSGGEDERLSSLDERYDLLPLQNDSAPLLEYREPFQPLSSVDDGEARKTVYLLGLFELTGSCEAARGGRAERAAARLAIRHVNERNVVPGHRLEMYYNDTRVS</sequence>
<name>A0A9D4SMI8_RHISA</name>
<dbReference type="InterPro" id="IPR028082">
    <property type="entry name" value="Peripla_BP_I"/>
</dbReference>
<organism evidence="1 2">
    <name type="scientific">Rhipicephalus sanguineus</name>
    <name type="common">Brown dog tick</name>
    <name type="synonym">Ixodes sanguineus</name>
    <dbReference type="NCBI Taxonomy" id="34632"/>
    <lineage>
        <taxon>Eukaryota</taxon>
        <taxon>Metazoa</taxon>
        <taxon>Ecdysozoa</taxon>
        <taxon>Arthropoda</taxon>
        <taxon>Chelicerata</taxon>
        <taxon>Arachnida</taxon>
        <taxon>Acari</taxon>
        <taxon>Parasitiformes</taxon>
        <taxon>Ixodida</taxon>
        <taxon>Ixodoidea</taxon>
        <taxon>Ixodidae</taxon>
        <taxon>Rhipicephalinae</taxon>
        <taxon>Rhipicephalus</taxon>
        <taxon>Rhipicephalus</taxon>
    </lineage>
</organism>
<dbReference type="Proteomes" id="UP000821837">
    <property type="component" value="Unassembled WGS sequence"/>
</dbReference>